<reference evidence="2 3" key="1">
    <citation type="submission" date="2020-02" db="EMBL/GenBank/DDBJ databases">
        <title>Whole-genome analyses of novel actinobacteria.</title>
        <authorList>
            <person name="Sahin N."/>
            <person name="Gencbay T."/>
        </authorList>
    </citation>
    <scope>NUCLEOTIDE SEQUENCE [LARGE SCALE GENOMIC DNA]</scope>
    <source>
        <strain evidence="2 3">HC44</strain>
    </source>
</reference>
<keyword evidence="1" id="KW-0472">Membrane</keyword>
<proteinExistence type="predicted"/>
<dbReference type="EMBL" id="JAAKZY010000131">
    <property type="protein sequence ID" value="NGO12195.1"/>
    <property type="molecule type" value="Genomic_DNA"/>
</dbReference>
<evidence type="ECO:0000256" key="1">
    <source>
        <dbReference type="SAM" id="Phobius"/>
    </source>
</evidence>
<feature type="transmembrane region" description="Helical" evidence="1">
    <location>
        <begin position="86"/>
        <end position="113"/>
    </location>
</feature>
<protein>
    <submittedName>
        <fullName evidence="2">Uncharacterized protein</fullName>
    </submittedName>
</protein>
<keyword evidence="1" id="KW-0812">Transmembrane</keyword>
<comment type="caution">
    <text evidence="2">The sequence shown here is derived from an EMBL/GenBank/DDBJ whole genome shotgun (WGS) entry which is preliminary data.</text>
</comment>
<evidence type="ECO:0000313" key="3">
    <source>
        <dbReference type="Proteomes" id="UP000472335"/>
    </source>
</evidence>
<organism evidence="2 3">
    <name type="scientific">Streptomyces scabichelini</name>
    <dbReference type="NCBI Taxonomy" id="2711217"/>
    <lineage>
        <taxon>Bacteria</taxon>
        <taxon>Bacillati</taxon>
        <taxon>Actinomycetota</taxon>
        <taxon>Actinomycetes</taxon>
        <taxon>Kitasatosporales</taxon>
        <taxon>Streptomycetaceae</taxon>
        <taxon>Streptomyces</taxon>
    </lineage>
</organism>
<gene>
    <name evidence="2" type="ORF">G5C60_32465</name>
</gene>
<feature type="transmembrane region" description="Helical" evidence="1">
    <location>
        <begin position="45"/>
        <end position="66"/>
    </location>
</feature>
<sequence>MAESLREQLGTGANFKVRVTIIGALVSIVPLIGISLLIPDDSRAVLFWIYWAMLAGCLLHLLWILIKNPTPSKRPPLLTRDLAMGWSLLLPSLFSSFWPGIVGAPLFTVLVGATSVAEKIRNRSATS</sequence>
<dbReference type="AlphaFoldDB" id="A0A6G4VE73"/>
<keyword evidence="1" id="KW-1133">Transmembrane helix</keyword>
<feature type="transmembrane region" description="Helical" evidence="1">
    <location>
        <begin position="20"/>
        <end position="38"/>
    </location>
</feature>
<accession>A0A6G4VE73</accession>
<evidence type="ECO:0000313" key="2">
    <source>
        <dbReference type="EMBL" id="NGO12195.1"/>
    </source>
</evidence>
<dbReference type="RefSeq" id="WP_165264594.1">
    <property type="nucleotide sequence ID" value="NZ_JAAKZY010000131.1"/>
</dbReference>
<keyword evidence="3" id="KW-1185">Reference proteome</keyword>
<name>A0A6G4VE73_9ACTN</name>
<dbReference type="Proteomes" id="UP000472335">
    <property type="component" value="Unassembled WGS sequence"/>
</dbReference>